<dbReference type="Gene3D" id="3.30.470.10">
    <property type="match status" value="1"/>
</dbReference>
<evidence type="ECO:0000313" key="4">
    <source>
        <dbReference type="EMBL" id="HGS22085.1"/>
    </source>
</evidence>
<dbReference type="Pfam" id="PF01063">
    <property type="entry name" value="Aminotran_4"/>
    <property type="match status" value="1"/>
</dbReference>
<sequence>MNIPDNVPNNKKWIRAFRIVRRGQLEEITHLFSDKTSLNEIQLSLPEGVYTTLRTYQKTRVITFEHHIRRLVDSAQRLGKVVLIREQEIRKALRQIIQAQKYAGELRFRIYINLAVNPGEIFIFVEPLETPPAEAYTQGVKVKTEFMKREHPEAKSTQFIAVAEAIRKEWINGFNEIIMVDETGEMLEGLSSNFFAIQGETVWTAGSGVLPGTTRQIVLDILHELGIPTQFQGFNYRHLKSLDEAFITSVSRGVLPVVVIDEVTIGDGKPGEVTRKMIQAFEQKIQSLAKEI</sequence>
<evidence type="ECO:0000256" key="1">
    <source>
        <dbReference type="ARBA" id="ARBA00001933"/>
    </source>
</evidence>
<protein>
    <recommendedName>
        <fullName evidence="5">Branched-chain amino acid aminotransferase</fullName>
    </recommendedName>
</protein>
<dbReference type="InterPro" id="IPR036038">
    <property type="entry name" value="Aminotransferase-like"/>
</dbReference>
<accession>A0A7C4PME1</accession>
<dbReference type="Gene3D" id="3.20.10.10">
    <property type="entry name" value="D-amino Acid Aminotransferase, subunit A, domain 2"/>
    <property type="match status" value="1"/>
</dbReference>
<dbReference type="EMBL" id="DSYK01000461">
    <property type="protein sequence ID" value="HGS22085.1"/>
    <property type="molecule type" value="Genomic_DNA"/>
</dbReference>
<dbReference type="FunFam" id="3.20.10.10:FF:000002">
    <property type="entry name" value="D-alanine aminotransferase"/>
    <property type="match status" value="1"/>
</dbReference>
<dbReference type="InterPro" id="IPR043131">
    <property type="entry name" value="BCAT-like_N"/>
</dbReference>
<gene>
    <name evidence="4" type="ORF">ENT37_09470</name>
</gene>
<proteinExistence type="inferred from homology"/>
<organism evidence="4">
    <name type="scientific">Anaerolinea thermolimosa</name>
    <dbReference type="NCBI Taxonomy" id="229919"/>
    <lineage>
        <taxon>Bacteria</taxon>
        <taxon>Bacillati</taxon>
        <taxon>Chloroflexota</taxon>
        <taxon>Anaerolineae</taxon>
        <taxon>Anaerolineales</taxon>
        <taxon>Anaerolineaceae</taxon>
        <taxon>Anaerolinea</taxon>
    </lineage>
</organism>
<dbReference type="AlphaFoldDB" id="A0A7C4PME1"/>
<evidence type="ECO:0000256" key="2">
    <source>
        <dbReference type="ARBA" id="ARBA00009320"/>
    </source>
</evidence>
<dbReference type="GO" id="GO:0046394">
    <property type="term" value="P:carboxylic acid biosynthetic process"/>
    <property type="evidence" value="ECO:0007669"/>
    <property type="project" value="UniProtKB-ARBA"/>
</dbReference>
<evidence type="ECO:0008006" key="5">
    <source>
        <dbReference type="Google" id="ProtNLM"/>
    </source>
</evidence>
<keyword evidence="3" id="KW-0663">Pyridoxal phosphate</keyword>
<dbReference type="GO" id="GO:0008652">
    <property type="term" value="P:amino acid biosynthetic process"/>
    <property type="evidence" value="ECO:0007669"/>
    <property type="project" value="UniProtKB-ARBA"/>
</dbReference>
<dbReference type="PANTHER" id="PTHR42743">
    <property type="entry name" value="AMINO-ACID AMINOTRANSFERASE"/>
    <property type="match status" value="1"/>
</dbReference>
<dbReference type="GO" id="GO:0003824">
    <property type="term" value="F:catalytic activity"/>
    <property type="evidence" value="ECO:0007669"/>
    <property type="project" value="InterPro"/>
</dbReference>
<dbReference type="SUPFAM" id="SSF56752">
    <property type="entry name" value="D-aminoacid aminotransferase-like PLP-dependent enzymes"/>
    <property type="match status" value="1"/>
</dbReference>
<dbReference type="PANTHER" id="PTHR42743:SF11">
    <property type="entry name" value="AMINODEOXYCHORISMATE LYASE"/>
    <property type="match status" value="1"/>
</dbReference>
<dbReference type="InterPro" id="IPR001544">
    <property type="entry name" value="Aminotrans_IV"/>
</dbReference>
<dbReference type="InterPro" id="IPR043132">
    <property type="entry name" value="BCAT-like_C"/>
</dbReference>
<name>A0A7C4PME1_9CHLR</name>
<reference evidence="4" key="1">
    <citation type="journal article" date="2020" name="mSystems">
        <title>Genome- and Community-Level Interaction Insights into Carbon Utilization and Element Cycling Functions of Hydrothermarchaeota in Hydrothermal Sediment.</title>
        <authorList>
            <person name="Zhou Z."/>
            <person name="Liu Y."/>
            <person name="Xu W."/>
            <person name="Pan J."/>
            <person name="Luo Z.H."/>
            <person name="Li M."/>
        </authorList>
    </citation>
    <scope>NUCLEOTIDE SEQUENCE [LARGE SCALE GENOMIC DNA]</scope>
    <source>
        <strain evidence="4">SpSt-573</strain>
    </source>
</reference>
<comment type="cofactor">
    <cofactor evidence="1">
        <name>pyridoxal 5'-phosphate</name>
        <dbReference type="ChEBI" id="CHEBI:597326"/>
    </cofactor>
</comment>
<evidence type="ECO:0000256" key="3">
    <source>
        <dbReference type="ARBA" id="ARBA00022898"/>
    </source>
</evidence>
<dbReference type="CDD" id="cd00449">
    <property type="entry name" value="PLPDE_IV"/>
    <property type="match status" value="1"/>
</dbReference>
<comment type="similarity">
    <text evidence="2">Belongs to the class-IV pyridoxal-phosphate-dependent aminotransferase family.</text>
</comment>
<comment type="caution">
    <text evidence="4">The sequence shown here is derived from an EMBL/GenBank/DDBJ whole genome shotgun (WGS) entry which is preliminary data.</text>
</comment>
<dbReference type="InterPro" id="IPR050571">
    <property type="entry name" value="Class-IV_PLP-Dep_Aminotrnsfr"/>
</dbReference>